<feature type="region of interest" description="Disordered" evidence="1">
    <location>
        <begin position="17"/>
        <end position="80"/>
    </location>
</feature>
<name>A0A438ADT2_9RHOB</name>
<evidence type="ECO:0000256" key="2">
    <source>
        <dbReference type="SAM" id="SignalP"/>
    </source>
</evidence>
<evidence type="ECO:0000256" key="1">
    <source>
        <dbReference type="SAM" id="MobiDB-lite"/>
    </source>
</evidence>
<evidence type="ECO:0000313" key="3">
    <source>
        <dbReference type="EMBL" id="RVV96849.1"/>
    </source>
</evidence>
<gene>
    <name evidence="3" type="ORF">EKE94_16005</name>
</gene>
<feature type="signal peptide" evidence="2">
    <location>
        <begin position="1"/>
        <end position="21"/>
    </location>
</feature>
<proteinExistence type="predicted"/>
<comment type="caution">
    <text evidence="3">The sequence shown here is derived from an EMBL/GenBank/DDBJ whole genome shotgun (WGS) entry which is preliminary data.</text>
</comment>
<feature type="compositionally biased region" description="Pro residues" evidence="1">
    <location>
        <begin position="71"/>
        <end position="80"/>
    </location>
</feature>
<sequence length="80" mass="8214">MRLAPLFLCLACALGPGPAAASSPPPAPEAGDEEEAGPTHVTPPATRDPFVPEILARMRARLVEQAAETQAPPPAPETGH</sequence>
<organism evidence="3 4">
    <name type="scientific">Mesobaculum littorinae</name>
    <dbReference type="NCBI Taxonomy" id="2486419"/>
    <lineage>
        <taxon>Bacteria</taxon>
        <taxon>Pseudomonadati</taxon>
        <taxon>Pseudomonadota</taxon>
        <taxon>Alphaproteobacteria</taxon>
        <taxon>Rhodobacterales</taxon>
        <taxon>Roseobacteraceae</taxon>
        <taxon>Mesobaculum</taxon>
    </lineage>
</organism>
<dbReference type="AlphaFoldDB" id="A0A438ADT2"/>
<keyword evidence="4" id="KW-1185">Reference proteome</keyword>
<keyword evidence="2" id="KW-0732">Signal</keyword>
<evidence type="ECO:0000313" key="4">
    <source>
        <dbReference type="Proteomes" id="UP000285908"/>
    </source>
</evidence>
<dbReference type="Proteomes" id="UP000285908">
    <property type="component" value="Unassembled WGS sequence"/>
</dbReference>
<dbReference type="RefSeq" id="WP_127907643.1">
    <property type="nucleotide sequence ID" value="NZ_RQXX01000007.1"/>
</dbReference>
<accession>A0A438ADT2</accession>
<reference evidence="3 4" key="1">
    <citation type="submission" date="2018-11" db="EMBL/GenBank/DDBJ databases">
        <title>Mesobaculum littorinae gen. nov., sp. nov., isolated from Littorina scabra that represents a novel genus of the order Rhodobacteraceae.</title>
        <authorList>
            <person name="Li F."/>
        </authorList>
    </citation>
    <scope>NUCLEOTIDE SEQUENCE [LARGE SCALE GENOMIC DNA]</scope>
    <source>
        <strain evidence="3 4">M0103</strain>
    </source>
</reference>
<feature type="chain" id="PRO_5019239033" evidence="2">
    <location>
        <begin position="22"/>
        <end position="80"/>
    </location>
</feature>
<dbReference type="EMBL" id="RQXX01000007">
    <property type="protein sequence ID" value="RVV96849.1"/>
    <property type="molecule type" value="Genomic_DNA"/>
</dbReference>
<protein>
    <submittedName>
        <fullName evidence="3">Uncharacterized protein</fullName>
    </submittedName>
</protein>